<dbReference type="Proteomes" id="UP001420932">
    <property type="component" value="Unassembled WGS sequence"/>
</dbReference>
<protein>
    <submittedName>
        <fullName evidence="2">Uncharacterized protein</fullName>
    </submittedName>
</protein>
<evidence type="ECO:0000313" key="2">
    <source>
        <dbReference type="EMBL" id="KAK9128270.1"/>
    </source>
</evidence>
<comment type="caution">
    <text evidence="2">The sequence shown here is derived from an EMBL/GenBank/DDBJ whole genome shotgun (WGS) entry which is preliminary data.</text>
</comment>
<name>A0AAP0J764_9MAGN</name>
<dbReference type="AlphaFoldDB" id="A0AAP0J764"/>
<reference evidence="2 3" key="1">
    <citation type="submission" date="2024-01" db="EMBL/GenBank/DDBJ databases">
        <title>Genome assemblies of Stephania.</title>
        <authorList>
            <person name="Yang L."/>
        </authorList>
    </citation>
    <scope>NUCLEOTIDE SEQUENCE [LARGE SCALE GENOMIC DNA]</scope>
    <source>
        <strain evidence="2">YNDBR</strain>
        <tissue evidence="2">Leaf</tissue>
    </source>
</reference>
<proteinExistence type="predicted"/>
<accession>A0AAP0J764</accession>
<organism evidence="2 3">
    <name type="scientific">Stephania yunnanensis</name>
    <dbReference type="NCBI Taxonomy" id="152371"/>
    <lineage>
        <taxon>Eukaryota</taxon>
        <taxon>Viridiplantae</taxon>
        <taxon>Streptophyta</taxon>
        <taxon>Embryophyta</taxon>
        <taxon>Tracheophyta</taxon>
        <taxon>Spermatophyta</taxon>
        <taxon>Magnoliopsida</taxon>
        <taxon>Ranunculales</taxon>
        <taxon>Menispermaceae</taxon>
        <taxon>Menispermoideae</taxon>
        <taxon>Cissampelideae</taxon>
        <taxon>Stephania</taxon>
    </lineage>
</organism>
<evidence type="ECO:0000313" key="3">
    <source>
        <dbReference type="Proteomes" id="UP001420932"/>
    </source>
</evidence>
<dbReference type="EMBL" id="JBBNAF010000007">
    <property type="protein sequence ID" value="KAK9128270.1"/>
    <property type="molecule type" value="Genomic_DNA"/>
</dbReference>
<feature type="region of interest" description="Disordered" evidence="1">
    <location>
        <begin position="1"/>
        <end position="67"/>
    </location>
</feature>
<gene>
    <name evidence="2" type="ORF">Syun_017067</name>
</gene>
<keyword evidence="3" id="KW-1185">Reference proteome</keyword>
<sequence length="67" mass="6807">MGARRRRLADVWTDRMDREPAKGSGFGEPATQTNGLASSHGGGADSSSGGPTTQMMAADDAEGPTAV</sequence>
<feature type="compositionally biased region" description="Basic and acidic residues" evidence="1">
    <location>
        <begin position="8"/>
        <end position="21"/>
    </location>
</feature>
<evidence type="ECO:0000256" key="1">
    <source>
        <dbReference type="SAM" id="MobiDB-lite"/>
    </source>
</evidence>